<dbReference type="EMBL" id="JBBPBM010000010">
    <property type="protein sequence ID" value="KAK8565837.1"/>
    <property type="molecule type" value="Genomic_DNA"/>
</dbReference>
<dbReference type="Pfam" id="PF13456">
    <property type="entry name" value="RVT_3"/>
    <property type="match status" value="1"/>
</dbReference>
<evidence type="ECO:0000313" key="2">
    <source>
        <dbReference type="EMBL" id="KAK8565837.1"/>
    </source>
</evidence>
<evidence type="ECO:0000259" key="1">
    <source>
        <dbReference type="Pfam" id="PF13456"/>
    </source>
</evidence>
<reference evidence="2 3" key="1">
    <citation type="journal article" date="2024" name="G3 (Bethesda)">
        <title>Genome assembly of Hibiscus sabdariffa L. provides insights into metabolisms of medicinal natural products.</title>
        <authorList>
            <person name="Kim T."/>
        </authorList>
    </citation>
    <scope>NUCLEOTIDE SEQUENCE [LARGE SCALE GENOMIC DNA]</scope>
    <source>
        <strain evidence="2">TK-2024</strain>
        <tissue evidence="2">Old leaves</tissue>
    </source>
</reference>
<dbReference type="Proteomes" id="UP001472677">
    <property type="component" value="Unassembled WGS sequence"/>
</dbReference>
<dbReference type="InterPro" id="IPR002156">
    <property type="entry name" value="RNaseH_domain"/>
</dbReference>
<name>A0ABR2EV00_9ROSI</name>
<evidence type="ECO:0000313" key="3">
    <source>
        <dbReference type="Proteomes" id="UP001472677"/>
    </source>
</evidence>
<proteinExistence type="predicted"/>
<dbReference type="SUPFAM" id="SSF53098">
    <property type="entry name" value="Ribonuclease H-like"/>
    <property type="match status" value="1"/>
</dbReference>
<dbReference type="CDD" id="cd06222">
    <property type="entry name" value="RNase_H_like"/>
    <property type="match status" value="1"/>
</dbReference>
<dbReference type="PANTHER" id="PTHR47723:SF19">
    <property type="entry name" value="POLYNUCLEOTIDYL TRANSFERASE, RIBONUCLEASE H-LIKE SUPERFAMILY PROTEIN"/>
    <property type="match status" value="1"/>
</dbReference>
<dbReference type="InterPro" id="IPR053151">
    <property type="entry name" value="RNase_H-like"/>
</dbReference>
<protein>
    <recommendedName>
        <fullName evidence="1">RNase H type-1 domain-containing protein</fullName>
    </recommendedName>
</protein>
<accession>A0ABR2EV00</accession>
<gene>
    <name evidence="2" type="ORF">V6N12_059386</name>
</gene>
<dbReference type="InterPro" id="IPR012337">
    <property type="entry name" value="RNaseH-like_sf"/>
</dbReference>
<comment type="caution">
    <text evidence="2">The sequence shown here is derived from an EMBL/GenBank/DDBJ whole genome shotgun (WGS) entry which is preliminary data.</text>
</comment>
<dbReference type="PANTHER" id="PTHR47723">
    <property type="entry name" value="OS05G0353850 PROTEIN"/>
    <property type="match status" value="1"/>
</dbReference>
<dbReference type="InterPro" id="IPR036397">
    <property type="entry name" value="RNaseH_sf"/>
</dbReference>
<organism evidence="2 3">
    <name type="scientific">Hibiscus sabdariffa</name>
    <name type="common">roselle</name>
    <dbReference type="NCBI Taxonomy" id="183260"/>
    <lineage>
        <taxon>Eukaryota</taxon>
        <taxon>Viridiplantae</taxon>
        <taxon>Streptophyta</taxon>
        <taxon>Embryophyta</taxon>
        <taxon>Tracheophyta</taxon>
        <taxon>Spermatophyta</taxon>
        <taxon>Magnoliopsida</taxon>
        <taxon>eudicotyledons</taxon>
        <taxon>Gunneridae</taxon>
        <taxon>Pentapetalae</taxon>
        <taxon>rosids</taxon>
        <taxon>malvids</taxon>
        <taxon>Malvales</taxon>
        <taxon>Malvaceae</taxon>
        <taxon>Malvoideae</taxon>
        <taxon>Hibiscus</taxon>
    </lineage>
</organism>
<dbReference type="InterPro" id="IPR044730">
    <property type="entry name" value="RNase_H-like_dom_plant"/>
</dbReference>
<sequence>MEEKMQPAIQRGLCGKAQTTELWAILVGLRHVWRLGFRKVEVETNNVEVARILNHTSNVFSENAMGLSIGALLTLDWEIVTRHIPRTANGVADRLAKLSRGLTGEEFQFIEPPAEAAAAMLEDLSSSN</sequence>
<keyword evidence="3" id="KW-1185">Reference proteome</keyword>
<dbReference type="Gene3D" id="3.30.420.10">
    <property type="entry name" value="Ribonuclease H-like superfamily/Ribonuclease H"/>
    <property type="match status" value="1"/>
</dbReference>
<feature type="domain" description="RNase H type-1" evidence="1">
    <location>
        <begin position="15"/>
        <end position="98"/>
    </location>
</feature>